<dbReference type="PANTHER" id="PTHR11839:SF18">
    <property type="entry name" value="NUDIX HYDROLASE DOMAIN-CONTAINING PROTEIN"/>
    <property type="match status" value="1"/>
</dbReference>
<dbReference type="InterPro" id="IPR015797">
    <property type="entry name" value="NUDIX_hydrolase-like_dom_sf"/>
</dbReference>
<feature type="domain" description="Nudix hydrolase" evidence="3">
    <location>
        <begin position="53"/>
        <end position="183"/>
    </location>
</feature>
<dbReference type="AlphaFoldDB" id="A0AAE3GF77"/>
<keyword evidence="5" id="KW-1185">Reference proteome</keyword>
<dbReference type="GO" id="GO:0005829">
    <property type="term" value="C:cytosol"/>
    <property type="evidence" value="ECO:0007669"/>
    <property type="project" value="TreeGrafter"/>
</dbReference>
<name>A0AAE3GF77_9PSEU</name>
<dbReference type="GO" id="GO:0019693">
    <property type="term" value="P:ribose phosphate metabolic process"/>
    <property type="evidence" value="ECO:0007669"/>
    <property type="project" value="TreeGrafter"/>
</dbReference>
<dbReference type="Proteomes" id="UP001206128">
    <property type="component" value="Unassembled WGS sequence"/>
</dbReference>
<evidence type="ECO:0000256" key="2">
    <source>
        <dbReference type="ARBA" id="ARBA00022801"/>
    </source>
</evidence>
<evidence type="ECO:0000256" key="1">
    <source>
        <dbReference type="ARBA" id="ARBA00001946"/>
    </source>
</evidence>
<evidence type="ECO:0000313" key="4">
    <source>
        <dbReference type="EMBL" id="MCP2167101.1"/>
    </source>
</evidence>
<comment type="caution">
    <text evidence="4">The sequence shown here is derived from an EMBL/GenBank/DDBJ whole genome shotgun (WGS) entry which is preliminary data.</text>
</comment>
<dbReference type="Pfam" id="PF00293">
    <property type="entry name" value="NUDIX"/>
    <property type="match status" value="1"/>
</dbReference>
<organism evidence="4 5">
    <name type="scientific">Goodfellowiella coeruleoviolacea</name>
    <dbReference type="NCBI Taxonomy" id="334858"/>
    <lineage>
        <taxon>Bacteria</taxon>
        <taxon>Bacillati</taxon>
        <taxon>Actinomycetota</taxon>
        <taxon>Actinomycetes</taxon>
        <taxon>Pseudonocardiales</taxon>
        <taxon>Pseudonocardiaceae</taxon>
        <taxon>Goodfellowiella</taxon>
    </lineage>
</organism>
<proteinExistence type="predicted"/>
<dbReference type="SUPFAM" id="SSF55811">
    <property type="entry name" value="Nudix"/>
    <property type="match status" value="1"/>
</dbReference>
<dbReference type="InterPro" id="IPR000086">
    <property type="entry name" value="NUDIX_hydrolase_dom"/>
</dbReference>
<dbReference type="Gene3D" id="3.90.79.10">
    <property type="entry name" value="Nucleoside Triphosphate Pyrophosphohydrolase"/>
    <property type="match status" value="1"/>
</dbReference>
<keyword evidence="2" id="KW-0378">Hydrolase</keyword>
<evidence type="ECO:0000313" key="5">
    <source>
        <dbReference type="Proteomes" id="UP001206128"/>
    </source>
</evidence>
<comment type="cofactor">
    <cofactor evidence="1">
        <name>Mg(2+)</name>
        <dbReference type="ChEBI" id="CHEBI:18420"/>
    </cofactor>
</comment>
<evidence type="ECO:0000259" key="3">
    <source>
        <dbReference type="PROSITE" id="PS51462"/>
    </source>
</evidence>
<reference evidence="4" key="1">
    <citation type="submission" date="2022-06" db="EMBL/GenBank/DDBJ databases">
        <title>Genomic Encyclopedia of Archaeal and Bacterial Type Strains, Phase II (KMG-II): from individual species to whole genera.</title>
        <authorList>
            <person name="Goeker M."/>
        </authorList>
    </citation>
    <scope>NUCLEOTIDE SEQUENCE</scope>
    <source>
        <strain evidence="4">DSM 43935</strain>
    </source>
</reference>
<sequence length="196" mass="22214">MSAARQCLDAAMHHEQRWHRLNTRVVHMTPWFEVREDSVVRPDAVEDIYHHVVSPGSVTVVAVNDDDHVAVTRQWIYTHEERQWRLPAGSIDKVDRDPRAAAERELAEETGARAEQWEQLGRVNGADSFTNHVDHVFLATAVTMGLANREGAEADLVVHWLPFDEALNLVACGRIRHAGSVYGLLSTGLRRNTERR</sequence>
<dbReference type="GO" id="GO:0016787">
    <property type="term" value="F:hydrolase activity"/>
    <property type="evidence" value="ECO:0007669"/>
    <property type="project" value="UniProtKB-KW"/>
</dbReference>
<protein>
    <submittedName>
        <fullName evidence="4">ADP-ribose pyrophosphatase</fullName>
    </submittedName>
</protein>
<dbReference type="PANTHER" id="PTHR11839">
    <property type="entry name" value="UDP/ADP-SUGAR PYROPHOSPHATASE"/>
    <property type="match status" value="1"/>
</dbReference>
<dbReference type="PROSITE" id="PS51462">
    <property type="entry name" value="NUDIX"/>
    <property type="match status" value="1"/>
</dbReference>
<dbReference type="GO" id="GO:0006753">
    <property type="term" value="P:nucleoside phosphate metabolic process"/>
    <property type="evidence" value="ECO:0007669"/>
    <property type="project" value="TreeGrafter"/>
</dbReference>
<gene>
    <name evidence="4" type="ORF">LX83_003974</name>
</gene>
<accession>A0AAE3GF77</accession>
<dbReference type="EMBL" id="JAMTCK010000009">
    <property type="protein sequence ID" value="MCP2167101.1"/>
    <property type="molecule type" value="Genomic_DNA"/>
</dbReference>